<evidence type="ECO:0000256" key="1">
    <source>
        <dbReference type="SAM" id="MobiDB-lite"/>
    </source>
</evidence>
<dbReference type="GeneID" id="87900673"/>
<keyword evidence="3" id="KW-1185">Reference proteome</keyword>
<sequence length="60" mass="6610">MGRSSGHHRKFDGRGRPGPASSSSDMHLHMTSSPLCIARTLSIFELGMRWNILKVCHTGC</sequence>
<evidence type="ECO:0000313" key="3">
    <source>
        <dbReference type="Proteomes" id="UP001322138"/>
    </source>
</evidence>
<feature type="compositionally biased region" description="Basic residues" evidence="1">
    <location>
        <begin position="1"/>
        <end position="11"/>
    </location>
</feature>
<accession>A0ABR0FC63</accession>
<dbReference type="EMBL" id="JAFFGZ010000008">
    <property type="protein sequence ID" value="KAK4640877.1"/>
    <property type="molecule type" value="Genomic_DNA"/>
</dbReference>
<protein>
    <submittedName>
        <fullName evidence="2">Uncharacterized protein</fullName>
    </submittedName>
</protein>
<dbReference type="RefSeq" id="XP_062729853.1">
    <property type="nucleotide sequence ID" value="XM_062881191.1"/>
</dbReference>
<feature type="region of interest" description="Disordered" evidence="1">
    <location>
        <begin position="1"/>
        <end position="27"/>
    </location>
</feature>
<dbReference type="Proteomes" id="UP001322138">
    <property type="component" value="Unassembled WGS sequence"/>
</dbReference>
<reference evidence="2 3" key="1">
    <citation type="journal article" date="2023" name="bioRxiv">
        <title>High-quality genome assemblies of four members of thePodospora anserinaspecies complex.</title>
        <authorList>
            <person name="Ament-Velasquez S.L."/>
            <person name="Vogan A.A."/>
            <person name="Wallerman O."/>
            <person name="Hartmann F."/>
            <person name="Gautier V."/>
            <person name="Silar P."/>
            <person name="Giraud T."/>
            <person name="Johannesson H."/>
        </authorList>
    </citation>
    <scope>NUCLEOTIDE SEQUENCE [LARGE SCALE GENOMIC DNA]</scope>
    <source>
        <strain evidence="2 3">CBS 112042</strain>
    </source>
</reference>
<name>A0ABR0FC63_9PEZI</name>
<proteinExistence type="predicted"/>
<organism evidence="2 3">
    <name type="scientific">Podospora bellae-mahoneyi</name>
    <dbReference type="NCBI Taxonomy" id="2093777"/>
    <lineage>
        <taxon>Eukaryota</taxon>
        <taxon>Fungi</taxon>
        <taxon>Dikarya</taxon>
        <taxon>Ascomycota</taxon>
        <taxon>Pezizomycotina</taxon>
        <taxon>Sordariomycetes</taxon>
        <taxon>Sordariomycetidae</taxon>
        <taxon>Sordariales</taxon>
        <taxon>Podosporaceae</taxon>
        <taxon>Podospora</taxon>
    </lineage>
</organism>
<gene>
    <name evidence="2" type="ORF">QC761_607590</name>
</gene>
<comment type="caution">
    <text evidence="2">The sequence shown here is derived from an EMBL/GenBank/DDBJ whole genome shotgun (WGS) entry which is preliminary data.</text>
</comment>
<evidence type="ECO:0000313" key="2">
    <source>
        <dbReference type="EMBL" id="KAK4640877.1"/>
    </source>
</evidence>